<dbReference type="InterPro" id="IPR045797">
    <property type="entry name" value="EVA_Class_A"/>
</dbReference>
<keyword evidence="5 6" id="KW-0325">Glycoprotein</keyword>
<accession>A0A023G9N5</accession>
<evidence type="ECO:0000256" key="6">
    <source>
        <dbReference type="RuleBase" id="RU369006"/>
    </source>
</evidence>
<reference evidence="9" key="1">
    <citation type="submission" date="2014-03" db="EMBL/GenBank/DDBJ databases">
        <title>The sialotranscriptome of Amblyomma triste, Amblyomma parvum and Amblyomma cajennense ticks, uncovered by 454-based RNA-seq.</title>
        <authorList>
            <person name="Garcia G.R."/>
            <person name="Gardinassi L.G."/>
            <person name="Ribeiro J.M."/>
            <person name="Anatriello E."/>
            <person name="Ferreira B.R."/>
            <person name="Moreira H.N."/>
            <person name="Mafra C."/>
            <person name="Olegario M.M."/>
            <person name="Szabo P.J."/>
            <person name="Miranda-Santos I.K."/>
            <person name="Maruyama S.R."/>
        </authorList>
    </citation>
    <scope>NUCLEOTIDE SEQUENCE</scope>
    <source>
        <strain evidence="9">Mato Grasso do Sul</strain>
        <tissue evidence="9">Salivary glands</tissue>
    </source>
</reference>
<keyword evidence="4 6" id="KW-1015">Disulfide bond</keyword>
<dbReference type="GO" id="GO:0019957">
    <property type="term" value="F:C-C chemokine binding"/>
    <property type="evidence" value="ECO:0007669"/>
    <property type="project" value="InterPro"/>
</dbReference>
<protein>
    <recommendedName>
        <fullName evidence="6">Evasin</fullName>
    </recommendedName>
</protein>
<dbReference type="EMBL" id="GBBM01004836">
    <property type="protein sequence ID" value="JAC30582.1"/>
    <property type="molecule type" value="mRNA"/>
</dbReference>
<feature type="signal peptide" evidence="8">
    <location>
        <begin position="1"/>
        <end position="22"/>
    </location>
</feature>
<evidence type="ECO:0000256" key="3">
    <source>
        <dbReference type="ARBA" id="ARBA00022729"/>
    </source>
</evidence>
<name>A0A023G9N5_AMBTT</name>
<dbReference type="Gene3D" id="2.30.130.100">
    <property type="match status" value="1"/>
</dbReference>
<feature type="chain" id="PRO_5001518429" description="Evasin" evidence="8">
    <location>
        <begin position="23"/>
        <end position="148"/>
    </location>
</feature>
<evidence type="ECO:0000256" key="5">
    <source>
        <dbReference type="ARBA" id="ARBA00023180"/>
    </source>
</evidence>
<comment type="subcellular location">
    <subcellularLocation>
        <location evidence="1 6">Secreted</location>
    </subcellularLocation>
</comment>
<evidence type="ECO:0000256" key="2">
    <source>
        <dbReference type="ARBA" id="ARBA00022525"/>
    </source>
</evidence>
<evidence type="ECO:0000256" key="1">
    <source>
        <dbReference type="ARBA" id="ARBA00004613"/>
    </source>
</evidence>
<evidence type="ECO:0000256" key="7">
    <source>
        <dbReference type="SAM" id="MobiDB-lite"/>
    </source>
</evidence>
<proteinExistence type="evidence at transcript level"/>
<keyword evidence="3 6" id="KW-0732">Signal</keyword>
<comment type="function">
    <text evidence="6">Salivary chemokine-binding protein which binds to host chemokines.</text>
</comment>
<feature type="compositionally biased region" description="Low complexity" evidence="7">
    <location>
        <begin position="129"/>
        <end position="148"/>
    </location>
</feature>
<evidence type="ECO:0000313" key="9">
    <source>
        <dbReference type="EMBL" id="JAC30582.1"/>
    </source>
</evidence>
<organism evidence="9">
    <name type="scientific">Amblyomma triste</name>
    <name type="common">Neotropical tick</name>
    <dbReference type="NCBI Taxonomy" id="251400"/>
    <lineage>
        <taxon>Eukaryota</taxon>
        <taxon>Metazoa</taxon>
        <taxon>Ecdysozoa</taxon>
        <taxon>Arthropoda</taxon>
        <taxon>Chelicerata</taxon>
        <taxon>Arachnida</taxon>
        <taxon>Acari</taxon>
        <taxon>Parasitiformes</taxon>
        <taxon>Ixodida</taxon>
        <taxon>Ixodoidea</taxon>
        <taxon>Ixodidae</taxon>
        <taxon>Amblyomminae</taxon>
        <taxon>Amblyomma</taxon>
    </lineage>
</organism>
<evidence type="ECO:0000256" key="4">
    <source>
        <dbReference type="ARBA" id="ARBA00023157"/>
    </source>
</evidence>
<dbReference type="GO" id="GO:0005576">
    <property type="term" value="C:extracellular region"/>
    <property type="evidence" value="ECO:0007669"/>
    <property type="project" value="UniProtKB-SubCell"/>
</dbReference>
<sequence length="148" mass="16010">MTTTSAALIVLLYLSQLLVVFSGNEVSDPLLTDEDCEYYDPSAEDNITCTIRSLNTTGRPIPVGCLAMCENSTRRLHNGTECLGISDKVANRMQGNVTYTCPVGLCYRGVCERNGLGIDCWHNTPPPNSTNVTTNASTTTLPTSSRDL</sequence>
<dbReference type="Pfam" id="PF19429">
    <property type="entry name" value="EVA_Class_A"/>
    <property type="match status" value="1"/>
</dbReference>
<dbReference type="AlphaFoldDB" id="A0A023G9N5"/>
<keyword evidence="2 6" id="KW-0964">Secreted</keyword>
<evidence type="ECO:0000256" key="8">
    <source>
        <dbReference type="SAM" id="SignalP"/>
    </source>
</evidence>
<feature type="region of interest" description="Disordered" evidence="7">
    <location>
        <begin position="127"/>
        <end position="148"/>
    </location>
</feature>